<keyword evidence="6" id="KW-0547">Nucleotide-binding</keyword>
<reference evidence="13" key="1">
    <citation type="submission" date="2020-10" db="EMBL/GenBank/DDBJ databases">
        <authorList>
            <person name="Gilroy R."/>
        </authorList>
    </citation>
    <scope>NUCLEOTIDE SEQUENCE</scope>
    <source>
        <strain evidence="13">CHK178-757</strain>
    </source>
</reference>
<dbReference type="PANTHER" id="PTHR46173">
    <property type="entry name" value="CCA TRNA NUCLEOTIDYLTRANSFERASE 1, MITOCHONDRIAL"/>
    <property type="match status" value="1"/>
</dbReference>
<evidence type="ECO:0000313" key="13">
    <source>
        <dbReference type="EMBL" id="HIS48264.1"/>
    </source>
</evidence>
<comment type="cofactor">
    <cofactor evidence="1">
        <name>Mg(2+)</name>
        <dbReference type="ChEBI" id="CHEBI:18420"/>
    </cofactor>
</comment>
<gene>
    <name evidence="13" type="ORF">IAB46_12055</name>
</gene>
<dbReference type="InterPro" id="IPR043519">
    <property type="entry name" value="NT_sf"/>
</dbReference>
<evidence type="ECO:0000259" key="12">
    <source>
        <dbReference type="Pfam" id="PF13735"/>
    </source>
</evidence>
<evidence type="ECO:0000256" key="6">
    <source>
        <dbReference type="ARBA" id="ARBA00022741"/>
    </source>
</evidence>
<comment type="similarity">
    <text evidence="9">Belongs to the tRNA nucleotidyltransferase/poly(A) polymerase family.</text>
</comment>
<keyword evidence="4" id="KW-0548">Nucleotidyltransferase</keyword>
<dbReference type="Gene3D" id="3.30.460.10">
    <property type="entry name" value="Beta Polymerase, domain 2"/>
    <property type="match status" value="1"/>
</dbReference>
<evidence type="ECO:0000259" key="10">
    <source>
        <dbReference type="Pfam" id="PF01743"/>
    </source>
</evidence>
<dbReference type="CDD" id="cd05398">
    <property type="entry name" value="NT_ClassII-CCAase"/>
    <property type="match status" value="1"/>
</dbReference>
<dbReference type="GO" id="GO:0016779">
    <property type="term" value="F:nucleotidyltransferase activity"/>
    <property type="evidence" value="ECO:0007669"/>
    <property type="project" value="UniProtKB-KW"/>
</dbReference>
<dbReference type="Proteomes" id="UP000823927">
    <property type="component" value="Unassembled WGS sequence"/>
</dbReference>
<dbReference type="GO" id="GO:0000049">
    <property type="term" value="F:tRNA binding"/>
    <property type="evidence" value="ECO:0007669"/>
    <property type="project" value="TreeGrafter"/>
</dbReference>
<proteinExistence type="inferred from homology"/>
<evidence type="ECO:0000256" key="9">
    <source>
        <dbReference type="RuleBase" id="RU003953"/>
    </source>
</evidence>
<dbReference type="Gene3D" id="1.10.246.80">
    <property type="match status" value="1"/>
</dbReference>
<feature type="domain" description="tRNA nucleotidyltransferase/poly(A) polymerase RNA and SrmB- binding" evidence="11">
    <location>
        <begin position="171"/>
        <end position="231"/>
    </location>
</feature>
<dbReference type="InterPro" id="IPR032810">
    <property type="entry name" value="CCA-adding_enz_C"/>
</dbReference>
<reference evidence="13" key="2">
    <citation type="journal article" date="2021" name="PeerJ">
        <title>Extensive microbial diversity within the chicken gut microbiome revealed by metagenomics and culture.</title>
        <authorList>
            <person name="Gilroy R."/>
            <person name="Ravi A."/>
            <person name="Getino M."/>
            <person name="Pursley I."/>
            <person name="Horton D.L."/>
            <person name="Alikhan N.F."/>
            <person name="Baker D."/>
            <person name="Gharbi K."/>
            <person name="Hall N."/>
            <person name="Watson M."/>
            <person name="Adriaenssens E.M."/>
            <person name="Foster-Nyarko E."/>
            <person name="Jarju S."/>
            <person name="Secka A."/>
            <person name="Antonio M."/>
            <person name="Oren A."/>
            <person name="Chaudhuri R.R."/>
            <person name="La Ragione R."/>
            <person name="Hildebrand F."/>
            <person name="Pallen M.J."/>
        </authorList>
    </citation>
    <scope>NUCLEOTIDE SEQUENCE</scope>
    <source>
        <strain evidence="13">CHK178-757</strain>
    </source>
</reference>
<accession>A0A9D1F6F6</accession>
<dbReference type="PANTHER" id="PTHR46173:SF1">
    <property type="entry name" value="CCA TRNA NUCLEOTIDYLTRANSFERASE 1, MITOCHONDRIAL"/>
    <property type="match status" value="1"/>
</dbReference>
<dbReference type="AlphaFoldDB" id="A0A9D1F6F6"/>
<evidence type="ECO:0000256" key="4">
    <source>
        <dbReference type="ARBA" id="ARBA00022695"/>
    </source>
</evidence>
<evidence type="ECO:0000259" key="11">
    <source>
        <dbReference type="Pfam" id="PF12627"/>
    </source>
</evidence>
<name>A0A9D1F6F6_9FIRM</name>
<dbReference type="Pfam" id="PF12627">
    <property type="entry name" value="PolyA_pol_RNAbd"/>
    <property type="match status" value="1"/>
</dbReference>
<keyword evidence="7" id="KW-0460">Magnesium</keyword>
<sequence length="457" mass="51351">MKKIQIPDKVAYIIKSLEDKGYEAYAVGGCVRDSLLGRIPGDWDITTSAAPRQVKEIFPRTIDTGIQHGTVTVMLDKEGFEVTTYRIDGEYEDSRHPKNVLFTSNLVEDLARRDFTINAMAYNPRTGIVDLYDGVGDLDKKIIRCVGTPSHRFDEDALRMMRAVRFAAQLGFDVEEHTADAISEKAGALKNISAERIAAELVKLVTSPHPAKIHLAWKLGITAVILPEYDKIVGVVQNTPNHIYTVDVHTLKAMENIAPEPVLRLAMLFHDLGKPAVKKTQYGRDIFYRHPEVSASMAKDILKRLKMDNATTDRVVRLVKWHGLKYDATPVHVRRALNRVGDDLFEDFIKVQRADVMAKSPSVIQRKLDLLEQKEAIYHQVLASGQCYCIKMLAVNGRDLIGAGITPGPLLGAVLERLTERVIDAPELNTKEQLLALALKEKDSPDIFEKKKDFFWD</sequence>
<dbReference type="GO" id="GO:0046872">
    <property type="term" value="F:metal ion binding"/>
    <property type="evidence" value="ECO:0007669"/>
    <property type="project" value="UniProtKB-KW"/>
</dbReference>
<dbReference type="EMBL" id="DVIT01000050">
    <property type="protein sequence ID" value="HIS48264.1"/>
    <property type="molecule type" value="Genomic_DNA"/>
</dbReference>
<comment type="caution">
    <text evidence="13">The sequence shown here is derived from an EMBL/GenBank/DDBJ whole genome shotgun (WGS) entry which is preliminary data.</text>
</comment>
<organism evidence="13 14">
    <name type="scientific">Candidatus Scybalocola faecigallinarum</name>
    <dbReference type="NCBI Taxonomy" id="2840941"/>
    <lineage>
        <taxon>Bacteria</taxon>
        <taxon>Bacillati</taxon>
        <taxon>Bacillota</taxon>
        <taxon>Clostridia</taxon>
        <taxon>Lachnospirales</taxon>
        <taxon>Lachnospiraceae</taxon>
        <taxon>Lachnospiraceae incertae sedis</taxon>
        <taxon>Candidatus Scybalocola (ex Gilroy et al. 2021)</taxon>
    </lineage>
</organism>
<dbReference type="SUPFAM" id="SSF81301">
    <property type="entry name" value="Nucleotidyltransferase"/>
    <property type="match status" value="1"/>
</dbReference>
<dbReference type="Pfam" id="PF13735">
    <property type="entry name" value="tRNA_NucTran2_2"/>
    <property type="match status" value="1"/>
</dbReference>
<evidence type="ECO:0000256" key="7">
    <source>
        <dbReference type="ARBA" id="ARBA00022842"/>
    </source>
</evidence>
<feature type="domain" description="CCA-adding enzyme C-terminal" evidence="12">
    <location>
        <begin position="296"/>
        <end position="437"/>
    </location>
</feature>
<evidence type="ECO:0000256" key="5">
    <source>
        <dbReference type="ARBA" id="ARBA00022723"/>
    </source>
</evidence>
<dbReference type="Gene3D" id="1.10.3090.10">
    <property type="entry name" value="cca-adding enzyme, domain 2"/>
    <property type="match status" value="1"/>
</dbReference>
<keyword evidence="5" id="KW-0479">Metal-binding</keyword>
<dbReference type="GO" id="GO:0008033">
    <property type="term" value="P:tRNA processing"/>
    <property type="evidence" value="ECO:0007669"/>
    <property type="project" value="UniProtKB-KW"/>
</dbReference>
<keyword evidence="2 9" id="KW-0808">Transferase</keyword>
<evidence type="ECO:0000256" key="8">
    <source>
        <dbReference type="ARBA" id="ARBA00022884"/>
    </source>
</evidence>
<feature type="domain" description="Poly A polymerase head" evidence="10">
    <location>
        <begin position="24"/>
        <end position="144"/>
    </location>
</feature>
<evidence type="ECO:0000256" key="2">
    <source>
        <dbReference type="ARBA" id="ARBA00022679"/>
    </source>
</evidence>
<dbReference type="InterPro" id="IPR002646">
    <property type="entry name" value="PolA_pol_head_dom"/>
</dbReference>
<dbReference type="Pfam" id="PF01743">
    <property type="entry name" value="PolyA_pol"/>
    <property type="match status" value="1"/>
</dbReference>
<dbReference type="NCBIfam" id="TIGR00277">
    <property type="entry name" value="HDIG"/>
    <property type="match status" value="1"/>
</dbReference>
<evidence type="ECO:0000256" key="1">
    <source>
        <dbReference type="ARBA" id="ARBA00001946"/>
    </source>
</evidence>
<dbReference type="InterPro" id="IPR006675">
    <property type="entry name" value="HDIG_dom"/>
</dbReference>
<evidence type="ECO:0000313" key="14">
    <source>
        <dbReference type="Proteomes" id="UP000823927"/>
    </source>
</evidence>
<keyword evidence="8 9" id="KW-0694">RNA-binding</keyword>
<keyword evidence="3" id="KW-0819">tRNA processing</keyword>
<dbReference type="SUPFAM" id="SSF81891">
    <property type="entry name" value="Poly A polymerase C-terminal region-like"/>
    <property type="match status" value="1"/>
</dbReference>
<dbReference type="InterPro" id="IPR032828">
    <property type="entry name" value="PolyA_RNA-bd"/>
</dbReference>
<evidence type="ECO:0000256" key="3">
    <source>
        <dbReference type="ARBA" id="ARBA00022694"/>
    </source>
</evidence>
<dbReference type="InterPro" id="IPR050264">
    <property type="entry name" value="Bact_CCA-adding_enz_type3_sf"/>
</dbReference>
<protein>
    <submittedName>
        <fullName evidence="13">HD domain-containing protein</fullName>
    </submittedName>
</protein>
<dbReference type="GO" id="GO:0000166">
    <property type="term" value="F:nucleotide binding"/>
    <property type="evidence" value="ECO:0007669"/>
    <property type="project" value="UniProtKB-KW"/>
</dbReference>